<gene>
    <name evidence="4" type="ORF">FD14_GL002006</name>
</gene>
<dbReference type="EMBL" id="AYZM01000149">
    <property type="protein sequence ID" value="KRN18469.1"/>
    <property type="molecule type" value="Genomic_DNA"/>
</dbReference>
<dbReference type="AlphaFoldDB" id="A0A0R2EX54"/>
<comment type="caution">
    <text evidence="4">The sequence shown here is derived from an EMBL/GenBank/DDBJ whole genome shotgun (WGS) entry which is preliminary data.</text>
</comment>
<comment type="subcellular location">
    <subcellularLocation>
        <location evidence="2">Cytoplasm</location>
    </subcellularLocation>
</comment>
<keyword evidence="2" id="KW-0963">Cytoplasm</keyword>
<proteinExistence type="inferred from homology"/>
<dbReference type="Gene3D" id="3.40.50.620">
    <property type="entry name" value="HUPs"/>
    <property type="match status" value="1"/>
</dbReference>
<dbReference type="PANTHER" id="PTHR46268">
    <property type="entry name" value="STRESS RESPONSE PROTEIN NHAX"/>
    <property type="match status" value="1"/>
</dbReference>
<dbReference type="GO" id="GO:0005737">
    <property type="term" value="C:cytoplasm"/>
    <property type="evidence" value="ECO:0007669"/>
    <property type="project" value="UniProtKB-SubCell"/>
</dbReference>
<dbReference type="InterPro" id="IPR006016">
    <property type="entry name" value="UspA"/>
</dbReference>
<dbReference type="PATRIC" id="fig|1423804.4.peg.2174"/>
<reference evidence="4 5" key="1">
    <citation type="journal article" date="2015" name="Genome Announc.">
        <title>Expanding the biotechnology potential of lactobacilli through comparative genomics of 213 strains and associated genera.</title>
        <authorList>
            <person name="Sun Z."/>
            <person name="Harris H.M."/>
            <person name="McCann A."/>
            <person name="Guo C."/>
            <person name="Argimon S."/>
            <person name="Zhang W."/>
            <person name="Yang X."/>
            <person name="Jeffery I.B."/>
            <person name="Cooney J.C."/>
            <person name="Kagawa T.F."/>
            <person name="Liu W."/>
            <person name="Song Y."/>
            <person name="Salvetti E."/>
            <person name="Wrobel A."/>
            <person name="Rasinkangas P."/>
            <person name="Parkhill J."/>
            <person name="Rea M.C."/>
            <person name="O'Sullivan O."/>
            <person name="Ritari J."/>
            <person name="Douillard F.P."/>
            <person name="Paul Ross R."/>
            <person name="Yang R."/>
            <person name="Briner A.E."/>
            <person name="Felis G.E."/>
            <person name="de Vos W.M."/>
            <person name="Barrangou R."/>
            <person name="Klaenhammer T.R."/>
            <person name="Caufield P.W."/>
            <person name="Cui Y."/>
            <person name="Zhang H."/>
            <person name="O'Toole P.W."/>
        </authorList>
    </citation>
    <scope>NUCLEOTIDE SEQUENCE [LARGE SCALE GENOMIC DNA]</scope>
    <source>
        <strain evidence="4 5">DSM 23365</strain>
    </source>
</reference>
<accession>A0A0R2EX54</accession>
<organism evidence="4 5">
    <name type="scientific">Secundilactobacillus similis DSM 23365 = JCM 2765</name>
    <dbReference type="NCBI Taxonomy" id="1423804"/>
    <lineage>
        <taxon>Bacteria</taxon>
        <taxon>Bacillati</taxon>
        <taxon>Bacillota</taxon>
        <taxon>Bacilli</taxon>
        <taxon>Lactobacillales</taxon>
        <taxon>Lactobacillaceae</taxon>
        <taxon>Secundilactobacillus</taxon>
    </lineage>
</organism>
<dbReference type="CDD" id="cd00293">
    <property type="entry name" value="USP-like"/>
    <property type="match status" value="1"/>
</dbReference>
<dbReference type="InterPro" id="IPR014729">
    <property type="entry name" value="Rossmann-like_a/b/a_fold"/>
</dbReference>
<dbReference type="PANTHER" id="PTHR46268:SF6">
    <property type="entry name" value="UNIVERSAL STRESS PROTEIN UP12"/>
    <property type="match status" value="1"/>
</dbReference>
<evidence type="ECO:0000256" key="2">
    <source>
        <dbReference type="PIRNR" id="PIRNR006276"/>
    </source>
</evidence>
<dbReference type="Proteomes" id="UP000051442">
    <property type="component" value="Unassembled WGS sequence"/>
</dbReference>
<keyword evidence="5" id="KW-1185">Reference proteome</keyword>
<sequence>MKVVTKSSESELITMYQHIAVPLDGSHNAQLALNEALKLVKTFNAKLTLINVIDDKRLIYSVTSTGIAHTGGYYEELTTHAKDVLAEGQAIAAKQGITAETAILHGNPKQVIAEDFPHDHKVDLIVMGKSGTDAMDRLLVGSTTASVVRTTQTNVLVVAEAQ</sequence>
<dbReference type="SUPFAM" id="SSF52402">
    <property type="entry name" value="Adenine nucleotide alpha hydrolases-like"/>
    <property type="match status" value="1"/>
</dbReference>
<evidence type="ECO:0000259" key="3">
    <source>
        <dbReference type="Pfam" id="PF00582"/>
    </source>
</evidence>
<evidence type="ECO:0000313" key="5">
    <source>
        <dbReference type="Proteomes" id="UP000051442"/>
    </source>
</evidence>
<dbReference type="PRINTS" id="PR01438">
    <property type="entry name" value="UNVRSLSTRESS"/>
</dbReference>
<comment type="similarity">
    <text evidence="1 2">Belongs to the universal stress protein A family.</text>
</comment>
<dbReference type="InterPro" id="IPR006015">
    <property type="entry name" value="Universal_stress_UspA"/>
</dbReference>
<dbReference type="OrthoDB" id="9777884at2"/>
<evidence type="ECO:0000256" key="1">
    <source>
        <dbReference type="ARBA" id="ARBA00008791"/>
    </source>
</evidence>
<feature type="domain" description="UspA" evidence="3">
    <location>
        <begin position="15"/>
        <end position="158"/>
    </location>
</feature>
<dbReference type="Pfam" id="PF00582">
    <property type="entry name" value="Usp"/>
    <property type="match status" value="1"/>
</dbReference>
<protein>
    <recommendedName>
        <fullName evidence="2">Universal stress protein</fullName>
    </recommendedName>
</protein>
<evidence type="ECO:0000313" key="4">
    <source>
        <dbReference type="EMBL" id="KRN18469.1"/>
    </source>
</evidence>
<name>A0A0R2EX54_9LACO</name>
<dbReference type="PIRSF" id="PIRSF006276">
    <property type="entry name" value="UspA"/>
    <property type="match status" value="1"/>
</dbReference>